<keyword evidence="3" id="KW-1185">Reference proteome</keyword>
<evidence type="ECO:0000256" key="1">
    <source>
        <dbReference type="SAM" id="MobiDB-lite"/>
    </source>
</evidence>
<proteinExistence type="predicted"/>
<gene>
    <name evidence="2" type="ORF">LZ495_42375</name>
</gene>
<feature type="region of interest" description="Disordered" evidence="1">
    <location>
        <begin position="40"/>
        <end position="65"/>
    </location>
</feature>
<feature type="compositionally biased region" description="Low complexity" evidence="1">
    <location>
        <begin position="52"/>
        <end position="65"/>
    </location>
</feature>
<evidence type="ECO:0000313" key="2">
    <source>
        <dbReference type="EMBL" id="MCF2533835.1"/>
    </source>
</evidence>
<sequence>GAVALFTSPAAAIVTMAAASATITLLLAKPISTPLPAPLPAPIQAPIPAPPATASDASDHPAPTV</sequence>
<feature type="non-terminal residue" evidence="2">
    <location>
        <position position="1"/>
    </location>
</feature>
<organism evidence="2 3">
    <name type="scientific">Yinghuangia soli</name>
    <dbReference type="NCBI Taxonomy" id="2908204"/>
    <lineage>
        <taxon>Bacteria</taxon>
        <taxon>Bacillati</taxon>
        <taxon>Actinomycetota</taxon>
        <taxon>Actinomycetes</taxon>
        <taxon>Kitasatosporales</taxon>
        <taxon>Streptomycetaceae</taxon>
        <taxon>Yinghuangia</taxon>
    </lineage>
</organism>
<evidence type="ECO:0000313" key="3">
    <source>
        <dbReference type="Proteomes" id="UP001165378"/>
    </source>
</evidence>
<name>A0AA41U5C8_9ACTN</name>
<comment type="caution">
    <text evidence="2">The sequence shown here is derived from an EMBL/GenBank/DDBJ whole genome shotgun (WGS) entry which is preliminary data.</text>
</comment>
<dbReference type="EMBL" id="JAKFHA010000062">
    <property type="protein sequence ID" value="MCF2533835.1"/>
    <property type="molecule type" value="Genomic_DNA"/>
</dbReference>
<dbReference type="AlphaFoldDB" id="A0AA41U5C8"/>
<accession>A0AA41U5C8</accession>
<dbReference type="Proteomes" id="UP001165378">
    <property type="component" value="Unassembled WGS sequence"/>
</dbReference>
<feature type="compositionally biased region" description="Pro residues" evidence="1">
    <location>
        <begin position="40"/>
        <end position="51"/>
    </location>
</feature>
<protein>
    <submittedName>
        <fullName evidence="2">Uncharacterized protein</fullName>
    </submittedName>
</protein>
<reference evidence="2" key="1">
    <citation type="submission" date="2022-01" db="EMBL/GenBank/DDBJ databases">
        <title>Genome-Based Taxonomic Classification of the Phylum Actinobacteria.</title>
        <authorList>
            <person name="Gao Y."/>
        </authorList>
    </citation>
    <scope>NUCLEOTIDE SEQUENCE</scope>
    <source>
        <strain evidence="2">KLBMP 8922</strain>
    </source>
</reference>